<dbReference type="Proteomes" id="UP001498398">
    <property type="component" value="Unassembled WGS sequence"/>
</dbReference>
<organism evidence="1 2">
    <name type="scientific">Marasmiellus scandens</name>
    <dbReference type="NCBI Taxonomy" id="2682957"/>
    <lineage>
        <taxon>Eukaryota</taxon>
        <taxon>Fungi</taxon>
        <taxon>Dikarya</taxon>
        <taxon>Basidiomycota</taxon>
        <taxon>Agaricomycotina</taxon>
        <taxon>Agaricomycetes</taxon>
        <taxon>Agaricomycetidae</taxon>
        <taxon>Agaricales</taxon>
        <taxon>Marasmiineae</taxon>
        <taxon>Omphalotaceae</taxon>
        <taxon>Marasmiellus</taxon>
    </lineage>
</organism>
<proteinExistence type="predicted"/>
<reference evidence="1 2" key="1">
    <citation type="submission" date="2024-01" db="EMBL/GenBank/DDBJ databases">
        <title>A draft genome for the cacao thread blight pathogen Marasmiellus scandens.</title>
        <authorList>
            <person name="Baruah I.K."/>
            <person name="Leung J."/>
            <person name="Bukari Y."/>
            <person name="Amoako-Attah I."/>
            <person name="Meinhardt L.W."/>
            <person name="Bailey B.A."/>
            <person name="Cohen S.P."/>
        </authorList>
    </citation>
    <scope>NUCLEOTIDE SEQUENCE [LARGE SCALE GENOMIC DNA]</scope>
    <source>
        <strain evidence="1 2">GH-19</strain>
    </source>
</reference>
<name>A0ABR1JQ41_9AGAR</name>
<keyword evidence="2" id="KW-1185">Reference proteome</keyword>
<sequence>MARLPEPILPPEVLEQIIDQLFDDTAALKSSSLICSALYPRARMHLLRNVILKGPFFISTGPGQPTSLSLLSFGRRKEQIRNDCHAFYTYLENSPSRFHQLIRRLSIHLNMNETECTADHDHKMTLVEPALPLLLKSLGSLETLVVKRTVREEGSEIRQALRKALARVTIKEVVLQGNIDAEYMESLAPSLRSLTLDGRYSDDWNPQASYFLAGWHPYPCPVDAGIDPVYLESLIINEPNHSSAICGLVISGLLRESRIKLTKIRRLQIELGGSGQRRFDIYVESLIRGCPMVEWLSLEVKGDFIEGLSLDLKDWSEFATLKGLELKTRNMQPSWWEYPLISTSRALERLRLVYIISEPNKRREDFWRRLSDNLANGQLKLFQYVSIYIRIEGRLDGNDRLSSLDLDVLLLDDRWKRTAERDESCSGDTYLFEWSTN</sequence>
<dbReference type="EMBL" id="JBANRG010000008">
    <property type="protein sequence ID" value="KAK7464090.1"/>
    <property type="molecule type" value="Genomic_DNA"/>
</dbReference>
<protein>
    <recommendedName>
        <fullName evidence="3">F-box domain-containing protein</fullName>
    </recommendedName>
</protein>
<accession>A0ABR1JQ41</accession>
<evidence type="ECO:0000313" key="1">
    <source>
        <dbReference type="EMBL" id="KAK7464090.1"/>
    </source>
</evidence>
<evidence type="ECO:0000313" key="2">
    <source>
        <dbReference type="Proteomes" id="UP001498398"/>
    </source>
</evidence>
<evidence type="ECO:0008006" key="3">
    <source>
        <dbReference type="Google" id="ProtNLM"/>
    </source>
</evidence>
<comment type="caution">
    <text evidence="1">The sequence shown here is derived from an EMBL/GenBank/DDBJ whole genome shotgun (WGS) entry which is preliminary data.</text>
</comment>
<gene>
    <name evidence="1" type="ORF">VKT23_006251</name>
</gene>